<dbReference type="EMBL" id="LGRN01000960">
    <property type="protein sequence ID" value="OJD10060.1"/>
    <property type="molecule type" value="Genomic_DNA"/>
</dbReference>
<accession>A0A1J9Q297</accession>
<reference evidence="2 3" key="1">
    <citation type="submission" date="2015-07" db="EMBL/GenBank/DDBJ databases">
        <title>Emmonsia species relationships and genome sequence.</title>
        <authorList>
            <consortium name="The Broad Institute Genomics Platform"/>
            <person name="Cuomo C.A."/>
            <person name="Munoz J.F."/>
            <person name="Imamovic A."/>
            <person name="Priest M.E."/>
            <person name="Young S."/>
            <person name="Clay O.K."/>
            <person name="McEwen J.G."/>
        </authorList>
    </citation>
    <scope>NUCLEOTIDE SEQUENCE [LARGE SCALE GENOMIC DNA]</scope>
    <source>
        <strain evidence="2 3">UAMH 9510</strain>
    </source>
</reference>
<dbReference type="VEuPathDB" id="FungiDB:AJ78_08775"/>
<proteinExistence type="predicted"/>
<dbReference type="Proteomes" id="UP000182235">
    <property type="component" value="Unassembled WGS sequence"/>
</dbReference>
<evidence type="ECO:0000256" key="1">
    <source>
        <dbReference type="SAM" id="MobiDB-lite"/>
    </source>
</evidence>
<sequence>MPAFHEINSYRLFNNELNYIKNVFSEHSDNNTERIKRINSDNSENSKNNDDSDDSDEEISENDKISSLKHYKTEKTTLNIYKQDISDSIDSLIMTQAQDMIKLITDKKKLSCKKRLEKSMYINDLTKYLRVLLIMNDIEFLIDWLRVELILFCQVTSVMNNQPDALTQL</sequence>
<protein>
    <submittedName>
        <fullName evidence="2">Uncharacterized protein</fullName>
    </submittedName>
</protein>
<gene>
    <name evidence="2" type="ORF">AJ78_08775</name>
</gene>
<feature type="compositionally biased region" description="Acidic residues" evidence="1">
    <location>
        <begin position="51"/>
        <end position="60"/>
    </location>
</feature>
<keyword evidence="3" id="KW-1185">Reference proteome</keyword>
<dbReference type="AlphaFoldDB" id="A0A1J9Q297"/>
<feature type="region of interest" description="Disordered" evidence="1">
    <location>
        <begin position="36"/>
        <end position="61"/>
    </location>
</feature>
<name>A0A1J9Q297_9EURO</name>
<evidence type="ECO:0000313" key="2">
    <source>
        <dbReference type="EMBL" id="OJD10060.1"/>
    </source>
</evidence>
<dbReference type="OrthoDB" id="4190640at2759"/>
<comment type="caution">
    <text evidence="2">The sequence shown here is derived from an EMBL/GenBank/DDBJ whole genome shotgun (WGS) entry which is preliminary data.</text>
</comment>
<evidence type="ECO:0000313" key="3">
    <source>
        <dbReference type="Proteomes" id="UP000182235"/>
    </source>
</evidence>
<dbReference type="STRING" id="1447872.A0A1J9Q297"/>
<organism evidence="2 3">
    <name type="scientific">Emergomyces pasteurianus Ep9510</name>
    <dbReference type="NCBI Taxonomy" id="1447872"/>
    <lineage>
        <taxon>Eukaryota</taxon>
        <taxon>Fungi</taxon>
        <taxon>Dikarya</taxon>
        <taxon>Ascomycota</taxon>
        <taxon>Pezizomycotina</taxon>
        <taxon>Eurotiomycetes</taxon>
        <taxon>Eurotiomycetidae</taxon>
        <taxon>Onygenales</taxon>
        <taxon>Ajellomycetaceae</taxon>
        <taxon>Emergomyces</taxon>
    </lineage>
</organism>